<dbReference type="Pfam" id="PF00419">
    <property type="entry name" value="Fimbrial"/>
    <property type="match status" value="1"/>
</dbReference>
<evidence type="ECO:0000313" key="3">
    <source>
        <dbReference type="EMBL" id="MEI2682328.1"/>
    </source>
</evidence>
<feature type="signal peptide" evidence="1">
    <location>
        <begin position="1"/>
        <end position="21"/>
    </location>
</feature>
<feature type="domain" description="Fimbrial-type adhesion" evidence="2">
    <location>
        <begin position="52"/>
        <end position="206"/>
    </location>
</feature>
<dbReference type="InterPro" id="IPR050263">
    <property type="entry name" value="Bact_Fimbrial_Adh_Pro"/>
</dbReference>
<name>A0ABU8DHB7_ERWAP</name>
<proteinExistence type="predicted"/>
<dbReference type="PANTHER" id="PTHR33420">
    <property type="entry name" value="FIMBRIAL SUBUNIT ELFA-RELATED"/>
    <property type="match status" value="1"/>
</dbReference>
<reference evidence="3 4" key="1">
    <citation type="submission" date="2024-02" db="EMBL/GenBank/DDBJ databases">
        <title>First report Erwinia aphidicola in onion in Chile.</title>
        <authorList>
            <person name="Valenzuela M."/>
            <person name="Pena M."/>
            <person name="Dutta B."/>
        </authorList>
    </citation>
    <scope>NUCLEOTIDE SEQUENCE [LARGE SCALE GENOMIC DNA]</scope>
    <source>
        <strain evidence="3 4">QCJ3A</strain>
    </source>
</reference>
<keyword evidence="1" id="KW-0732">Signal</keyword>
<gene>
    <name evidence="3" type="ORF">V8N49_11755</name>
</gene>
<dbReference type="Proteomes" id="UP001306592">
    <property type="component" value="Unassembled WGS sequence"/>
</dbReference>
<evidence type="ECO:0000259" key="2">
    <source>
        <dbReference type="Pfam" id="PF00419"/>
    </source>
</evidence>
<dbReference type="InterPro" id="IPR036937">
    <property type="entry name" value="Adhesion_dom_fimbrial_sf"/>
</dbReference>
<keyword evidence="4" id="KW-1185">Reference proteome</keyword>
<protein>
    <submittedName>
        <fullName evidence="3">Fimbrial protein</fullName>
    </submittedName>
</protein>
<evidence type="ECO:0000313" key="4">
    <source>
        <dbReference type="Proteomes" id="UP001306592"/>
    </source>
</evidence>
<dbReference type="SUPFAM" id="SSF49401">
    <property type="entry name" value="Bacterial adhesins"/>
    <property type="match status" value="1"/>
</dbReference>
<evidence type="ECO:0000256" key="1">
    <source>
        <dbReference type="SAM" id="SignalP"/>
    </source>
</evidence>
<sequence>MRHTLSSLTLLMMSLTLPLQAETLRLPDLKAGEQTREVNGIVRFHSLDLTLPCTVITQSHMRDIALGAIDAGRFHQAGDRSQPVHIRLNLKNCLKGAAGAPAPNGAKRVVSNRAANPEGERTIQLIFMGEADPSNAELLRIHGTVQGAGIRLLDINGNALAFNQTARSYLINAGDSEFDFMAALESTGSHVSNGEFSSLIRLKMEYL</sequence>
<dbReference type="InterPro" id="IPR008966">
    <property type="entry name" value="Adhesion_dom_sf"/>
</dbReference>
<dbReference type="EMBL" id="JBANEI010000007">
    <property type="protein sequence ID" value="MEI2682328.1"/>
    <property type="molecule type" value="Genomic_DNA"/>
</dbReference>
<dbReference type="Gene3D" id="2.60.40.1090">
    <property type="entry name" value="Fimbrial-type adhesion domain"/>
    <property type="match status" value="1"/>
</dbReference>
<accession>A0ABU8DHB7</accession>
<organism evidence="3 4">
    <name type="scientific">Erwinia aphidicola</name>
    <dbReference type="NCBI Taxonomy" id="68334"/>
    <lineage>
        <taxon>Bacteria</taxon>
        <taxon>Pseudomonadati</taxon>
        <taxon>Pseudomonadota</taxon>
        <taxon>Gammaproteobacteria</taxon>
        <taxon>Enterobacterales</taxon>
        <taxon>Erwiniaceae</taxon>
        <taxon>Erwinia</taxon>
    </lineage>
</organism>
<feature type="chain" id="PRO_5045373385" evidence="1">
    <location>
        <begin position="22"/>
        <end position="207"/>
    </location>
</feature>
<dbReference type="PANTHER" id="PTHR33420:SF9">
    <property type="entry name" value="MINOR FIMBRIAL SUBUNIT"/>
    <property type="match status" value="1"/>
</dbReference>
<dbReference type="InterPro" id="IPR000259">
    <property type="entry name" value="Adhesion_dom_fimbrial"/>
</dbReference>
<comment type="caution">
    <text evidence="3">The sequence shown here is derived from an EMBL/GenBank/DDBJ whole genome shotgun (WGS) entry which is preliminary data.</text>
</comment>
<dbReference type="RefSeq" id="WP_099754640.1">
    <property type="nucleotide sequence ID" value="NZ_CAKKMT010000005.1"/>
</dbReference>